<dbReference type="Pfam" id="PF10531">
    <property type="entry name" value="SLBB"/>
    <property type="match status" value="4"/>
</dbReference>
<organism evidence="5 6">
    <name type="scientific">Sediminibacterium ginsengisoli</name>
    <dbReference type="NCBI Taxonomy" id="413434"/>
    <lineage>
        <taxon>Bacteria</taxon>
        <taxon>Pseudomonadati</taxon>
        <taxon>Bacteroidota</taxon>
        <taxon>Chitinophagia</taxon>
        <taxon>Chitinophagales</taxon>
        <taxon>Chitinophagaceae</taxon>
        <taxon>Sediminibacterium</taxon>
    </lineage>
</organism>
<proteinExistence type="predicted"/>
<dbReference type="OrthoDB" id="9808948at2"/>
<protein>
    <submittedName>
        <fullName evidence="5">Protein involved in polysaccharide export, contains SLBB domain of the beta-grasp fold</fullName>
    </submittedName>
</protein>
<evidence type="ECO:0000256" key="2">
    <source>
        <dbReference type="SAM" id="SignalP"/>
    </source>
</evidence>
<dbReference type="InterPro" id="IPR049712">
    <property type="entry name" value="Poly_export"/>
</dbReference>
<evidence type="ECO:0000259" key="4">
    <source>
        <dbReference type="Pfam" id="PF10531"/>
    </source>
</evidence>
<feature type="domain" description="Soluble ligand binding" evidence="4">
    <location>
        <begin position="484"/>
        <end position="530"/>
    </location>
</feature>
<feature type="signal peptide" evidence="2">
    <location>
        <begin position="1"/>
        <end position="25"/>
    </location>
</feature>
<dbReference type="STRING" id="413434.SAMN04488132_10478"/>
<evidence type="ECO:0000313" key="5">
    <source>
        <dbReference type="EMBL" id="SJZ73856.1"/>
    </source>
</evidence>
<dbReference type="InterPro" id="IPR019554">
    <property type="entry name" value="Soluble_ligand-bd"/>
</dbReference>
<feature type="domain" description="Polysaccharide export protein N-terminal" evidence="3">
    <location>
        <begin position="141"/>
        <end position="206"/>
    </location>
</feature>
<evidence type="ECO:0000259" key="3">
    <source>
        <dbReference type="Pfam" id="PF02563"/>
    </source>
</evidence>
<name>A0A1T4N410_9BACT</name>
<sequence length="768" mass="84840">MTVLKTRRSLLFLLLACCICAVSFAQNAGSVSQYSDQQIMALWKQAQKAGMSEADAVKALAQRGMSSKDINAFKKRLVSLQGNASSRSLFDSKNLIKDTTAFIRDTTWVYEVPTLKKGVPYYGFDFFNGSTSSFSPNFNLPTPANYVLGPNDELTVTLTGFNELTNTSLISREGNYEVPHAGVVKLSGLTIQQATQKIKSKLQQPYPAVASGKTQVMVQLGELRSIHVTVIGEAQNPGGYTISALSSFFNALYLSGGPSTNGSLRKIELIRNNKLVETIDFYAFLQKGTLKDIRLEDQDVIRFPLYEKRVILDGEVKRPAVYELLEKETLAELLQYGGGFDPEAFKDGVKVVQLGEKERNVRDVAAADYNYFIPRNGDSVHVEKILARYTNRVIISGAVQRPGNYELTKDLTLAQLIRKAEGLRVDAFLNRGYIKRMRNDNAEREFQAFDVNAVLSGTAAPIYLQREDSVVIAGKDSLRDIPHITVAGNVRNPAVFEYRKGMSLEDVIFMAGGFTSDAANHKVEISRLEKNTADTLANKLLDIITVNVDSSLQNANKTMLQPFDYIFVPKLLNYHSLGNVKLRGEVLYAGDYALEKRDESVQEIIARAGGLSPFASMNDVQVYRNNLRVATNLLGDQARSGKPAARFLLLPGDSIYIPRNVPFVEVKGAVFNPQILSYESGSFLSYISNAGGVTDQGNLKKAYIQYSNGINQKIKHFLFFRKYPKVTAGSKIIVPEKTESTRKGLSILELSALTGTLSAVVSMIAVLK</sequence>
<dbReference type="RefSeq" id="WP_078831064.1">
    <property type="nucleotide sequence ID" value="NZ_FUWH01000004.1"/>
</dbReference>
<dbReference type="Pfam" id="PF02563">
    <property type="entry name" value="Poly_export"/>
    <property type="match status" value="1"/>
</dbReference>
<feature type="chain" id="PRO_5012978817" evidence="2">
    <location>
        <begin position="26"/>
        <end position="768"/>
    </location>
</feature>
<dbReference type="EMBL" id="FUWH01000004">
    <property type="protein sequence ID" value="SJZ73856.1"/>
    <property type="molecule type" value="Genomic_DNA"/>
</dbReference>
<dbReference type="GO" id="GO:0015159">
    <property type="term" value="F:polysaccharide transmembrane transporter activity"/>
    <property type="evidence" value="ECO:0007669"/>
    <property type="project" value="InterPro"/>
</dbReference>
<evidence type="ECO:0000313" key="6">
    <source>
        <dbReference type="Proteomes" id="UP000190888"/>
    </source>
</evidence>
<evidence type="ECO:0000256" key="1">
    <source>
        <dbReference type="ARBA" id="ARBA00022729"/>
    </source>
</evidence>
<reference evidence="5 6" key="1">
    <citation type="submission" date="2017-02" db="EMBL/GenBank/DDBJ databases">
        <authorList>
            <person name="Peterson S.W."/>
        </authorList>
    </citation>
    <scope>NUCLEOTIDE SEQUENCE [LARGE SCALE GENOMIC DNA]</scope>
    <source>
        <strain evidence="5 6">DSM 22335</strain>
    </source>
</reference>
<dbReference type="InterPro" id="IPR003715">
    <property type="entry name" value="Poly_export_N"/>
</dbReference>
<accession>A0A1T4N410</accession>
<dbReference type="SUPFAM" id="SSF142984">
    <property type="entry name" value="Nqo1 middle domain-like"/>
    <property type="match status" value="1"/>
</dbReference>
<dbReference type="Proteomes" id="UP000190888">
    <property type="component" value="Unassembled WGS sequence"/>
</dbReference>
<keyword evidence="6" id="KW-1185">Reference proteome</keyword>
<dbReference type="Gene3D" id="3.10.560.10">
    <property type="entry name" value="Outer membrane lipoprotein wza domain like"/>
    <property type="match status" value="5"/>
</dbReference>
<dbReference type="AlphaFoldDB" id="A0A1T4N410"/>
<feature type="domain" description="Soluble ligand binding" evidence="4">
    <location>
        <begin position="228"/>
        <end position="272"/>
    </location>
</feature>
<feature type="domain" description="Soluble ligand binding" evidence="4">
    <location>
        <begin position="312"/>
        <end position="357"/>
    </location>
</feature>
<feature type="domain" description="Soluble ligand binding" evidence="4">
    <location>
        <begin position="393"/>
        <end position="427"/>
    </location>
</feature>
<dbReference type="PANTHER" id="PTHR33619:SF3">
    <property type="entry name" value="POLYSACCHARIDE EXPORT PROTEIN GFCE-RELATED"/>
    <property type="match status" value="1"/>
</dbReference>
<dbReference type="PANTHER" id="PTHR33619">
    <property type="entry name" value="POLYSACCHARIDE EXPORT PROTEIN GFCE-RELATED"/>
    <property type="match status" value="1"/>
</dbReference>
<gene>
    <name evidence="5" type="ORF">SAMN04488132_10478</name>
</gene>
<keyword evidence="1 2" id="KW-0732">Signal</keyword>